<name>A0ABU7V8W7_9MICO</name>
<dbReference type="PANTHER" id="PTHR46494:SF1">
    <property type="entry name" value="CORA FAMILY METAL ION TRANSPORTER (EUROFUNG)"/>
    <property type="match status" value="1"/>
</dbReference>
<dbReference type="SUPFAM" id="SSF143865">
    <property type="entry name" value="CorA soluble domain-like"/>
    <property type="match status" value="1"/>
</dbReference>
<keyword evidence="4" id="KW-1003">Cell membrane</keyword>
<evidence type="ECO:0000256" key="5">
    <source>
        <dbReference type="ARBA" id="ARBA00022692"/>
    </source>
</evidence>
<dbReference type="CDD" id="cd12830">
    <property type="entry name" value="MtCorA-like"/>
    <property type="match status" value="1"/>
</dbReference>
<dbReference type="InterPro" id="IPR045861">
    <property type="entry name" value="CorA_cytoplasmic_dom"/>
</dbReference>
<dbReference type="PANTHER" id="PTHR46494">
    <property type="entry name" value="CORA FAMILY METAL ION TRANSPORTER (EUROFUNG)"/>
    <property type="match status" value="1"/>
</dbReference>
<keyword evidence="3" id="KW-0813">Transport</keyword>
<organism evidence="9 10">
    <name type="scientific">Microbacterium schleiferi</name>
    <dbReference type="NCBI Taxonomy" id="69362"/>
    <lineage>
        <taxon>Bacteria</taxon>
        <taxon>Bacillati</taxon>
        <taxon>Actinomycetota</taxon>
        <taxon>Actinomycetes</taxon>
        <taxon>Micrococcales</taxon>
        <taxon>Microbacteriaceae</taxon>
        <taxon>Microbacterium</taxon>
    </lineage>
</organism>
<proteinExistence type="inferred from homology"/>
<evidence type="ECO:0000313" key="9">
    <source>
        <dbReference type="EMBL" id="MEF2256132.1"/>
    </source>
</evidence>
<dbReference type="Gene3D" id="1.20.58.340">
    <property type="entry name" value="Magnesium transport protein CorA, transmembrane region"/>
    <property type="match status" value="2"/>
</dbReference>
<dbReference type="InterPro" id="IPR045863">
    <property type="entry name" value="CorA_TM1_TM2"/>
</dbReference>
<evidence type="ECO:0000256" key="6">
    <source>
        <dbReference type="ARBA" id="ARBA00022989"/>
    </source>
</evidence>
<accession>A0ABU7V8W7</accession>
<comment type="subcellular location">
    <subcellularLocation>
        <location evidence="1">Cell membrane</location>
        <topology evidence="1">Multi-pass membrane protein</topology>
    </subcellularLocation>
</comment>
<comment type="similarity">
    <text evidence="2">Belongs to the CorA metal ion transporter (MIT) (TC 1.A.35) family.</text>
</comment>
<evidence type="ECO:0000256" key="2">
    <source>
        <dbReference type="ARBA" id="ARBA00009765"/>
    </source>
</evidence>
<dbReference type="Gene3D" id="3.30.460.20">
    <property type="entry name" value="CorA soluble domain-like"/>
    <property type="match status" value="1"/>
</dbReference>
<dbReference type="Proteomes" id="UP001351900">
    <property type="component" value="Unassembled WGS sequence"/>
</dbReference>
<keyword evidence="6 8" id="KW-1133">Transmembrane helix</keyword>
<keyword evidence="5 8" id="KW-0812">Transmembrane</keyword>
<comment type="caution">
    <text evidence="9">The sequence shown here is derived from an EMBL/GenBank/DDBJ whole genome shotgun (WGS) entry which is preliminary data.</text>
</comment>
<dbReference type="EMBL" id="JAZHOV010000008">
    <property type="protein sequence ID" value="MEF2256132.1"/>
    <property type="molecule type" value="Genomic_DNA"/>
</dbReference>
<feature type="transmembrane region" description="Helical" evidence="8">
    <location>
        <begin position="276"/>
        <end position="295"/>
    </location>
</feature>
<feature type="transmembrane region" description="Helical" evidence="8">
    <location>
        <begin position="307"/>
        <end position="327"/>
    </location>
</feature>
<evidence type="ECO:0000256" key="7">
    <source>
        <dbReference type="ARBA" id="ARBA00023136"/>
    </source>
</evidence>
<evidence type="ECO:0000256" key="4">
    <source>
        <dbReference type="ARBA" id="ARBA00022475"/>
    </source>
</evidence>
<gene>
    <name evidence="9" type="ORF">V2V91_13460</name>
</gene>
<protein>
    <submittedName>
        <fullName evidence="9">Magnesium and cobalt transport protein CorA</fullName>
    </submittedName>
</protein>
<dbReference type="SUPFAM" id="SSF144083">
    <property type="entry name" value="Magnesium transport protein CorA, transmembrane region"/>
    <property type="match status" value="1"/>
</dbReference>
<keyword evidence="7 8" id="KW-0472">Membrane</keyword>
<evidence type="ECO:0000256" key="8">
    <source>
        <dbReference type="SAM" id="Phobius"/>
    </source>
</evidence>
<reference evidence="9 10" key="1">
    <citation type="submission" date="2024-01" db="EMBL/GenBank/DDBJ databases">
        <title>the genome sequence of strain Microbacterium schleiferi NBRC 15075.</title>
        <authorList>
            <person name="Ding Y."/>
            <person name="Zhang G."/>
        </authorList>
    </citation>
    <scope>NUCLEOTIDE SEQUENCE [LARGE SCALE GENOMIC DNA]</scope>
    <source>
        <strain evidence="9 10">NBRC 15075</strain>
    </source>
</reference>
<evidence type="ECO:0000256" key="1">
    <source>
        <dbReference type="ARBA" id="ARBA00004651"/>
    </source>
</evidence>
<evidence type="ECO:0000256" key="3">
    <source>
        <dbReference type="ARBA" id="ARBA00022448"/>
    </source>
</evidence>
<keyword evidence="10" id="KW-1185">Reference proteome</keyword>
<sequence>MPVIDSAIYVDGVRVESPTSLEEAYRLRQELHGFAWIGLYRPTAEEWDSVSREFDLHPLAVEDGSTGHQRAKVERYDRTLFVVLRPARYDDARERVEFGEVHLFVGHGFVISIRLAESPDLAAVRRRLESTPELLRLGSEAVLYAVLDRVVDDYEPVIGGIENDIDEIEDQLFGDANDEFLSRRIYELYGEAAAFGRAVHPLIGMIERLRRGYEKFDVDLELRRHMRDVLDNVTRVSERVQSSQALLDKALTVHSALVARHHTEVSMRQDEQVKKISGWAAIIFAPSLIAGVYGMNFDYMPELHWPWGYPMAIGMMLAFAGGLYAIFRSRKWL</sequence>
<evidence type="ECO:0000313" key="10">
    <source>
        <dbReference type="Proteomes" id="UP001351900"/>
    </source>
</evidence>
<dbReference type="Pfam" id="PF01544">
    <property type="entry name" value="CorA"/>
    <property type="match status" value="1"/>
</dbReference>
<dbReference type="RefSeq" id="WP_292710823.1">
    <property type="nucleotide sequence ID" value="NZ_BAAAUO010000001.1"/>
</dbReference>
<dbReference type="InterPro" id="IPR002523">
    <property type="entry name" value="MgTranspt_CorA/ZnTranspt_ZntB"/>
</dbReference>